<evidence type="ECO:0000313" key="2">
    <source>
        <dbReference type="Proteomes" id="UP001732700"/>
    </source>
</evidence>
<reference evidence="1" key="1">
    <citation type="submission" date="2021-05" db="EMBL/GenBank/DDBJ databases">
        <authorList>
            <person name="Scholz U."/>
            <person name="Mascher M."/>
            <person name="Fiebig A."/>
        </authorList>
    </citation>
    <scope>NUCLEOTIDE SEQUENCE [LARGE SCALE GENOMIC DNA]</scope>
</reference>
<reference evidence="1" key="2">
    <citation type="submission" date="2025-09" db="UniProtKB">
        <authorList>
            <consortium name="EnsemblPlants"/>
        </authorList>
    </citation>
    <scope>IDENTIFICATION</scope>
</reference>
<protein>
    <submittedName>
        <fullName evidence="1">Uncharacterized protein</fullName>
    </submittedName>
</protein>
<organism evidence="1 2">
    <name type="scientific">Avena sativa</name>
    <name type="common">Oat</name>
    <dbReference type="NCBI Taxonomy" id="4498"/>
    <lineage>
        <taxon>Eukaryota</taxon>
        <taxon>Viridiplantae</taxon>
        <taxon>Streptophyta</taxon>
        <taxon>Embryophyta</taxon>
        <taxon>Tracheophyta</taxon>
        <taxon>Spermatophyta</taxon>
        <taxon>Magnoliopsida</taxon>
        <taxon>Liliopsida</taxon>
        <taxon>Poales</taxon>
        <taxon>Poaceae</taxon>
        <taxon>BOP clade</taxon>
        <taxon>Pooideae</taxon>
        <taxon>Poodae</taxon>
        <taxon>Poeae</taxon>
        <taxon>Poeae Chloroplast Group 1 (Aveneae type)</taxon>
        <taxon>Aveninae</taxon>
        <taxon>Avena</taxon>
    </lineage>
</organism>
<dbReference type="Proteomes" id="UP001732700">
    <property type="component" value="Chromosome 3D"/>
</dbReference>
<dbReference type="EnsemblPlants" id="AVESA.00010b.r2.3DG0563390.1">
    <property type="protein sequence ID" value="AVESA.00010b.r2.3DG0563390.1.CDS.1"/>
    <property type="gene ID" value="AVESA.00010b.r2.3DG0563390"/>
</dbReference>
<evidence type="ECO:0000313" key="1">
    <source>
        <dbReference type="EnsemblPlants" id="AVESA.00010b.r2.3DG0563390.1.CDS.1"/>
    </source>
</evidence>
<proteinExistence type="predicted"/>
<name>A0ACD5W4E6_AVESA</name>
<sequence>MEICKEKINFLGHEIGEGKIYLQEHIAKKILQFPDTMNDKKVLQQFLGIVNYARNYIDNLAKLAGPLYAKLRKNGQKHFYSEDIKLVKAIKEKVKNLKPLELPLEDNYFIIETDASKVGWGAILKQKPNKYSPKA</sequence>
<accession>A0ACD5W4E6</accession>
<keyword evidence="2" id="KW-1185">Reference proteome</keyword>